<dbReference type="EMBL" id="JAWZSR010000009">
    <property type="protein sequence ID" value="MDX8047106.1"/>
    <property type="molecule type" value="Genomic_DNA"/>
</dbReference>
<gene>
    <name evidence="1" type="ORF">SH601_14030</name>
</gene>
<protein>
    <submittedName>
        <fullName evidence="1">DUF1659 domain-containing protein</fullName>
    </submittedName>
</protein>
<keyword evidence="2" id="KW-1185">Reference proteome</keyword>
<organism evidence="1 2">
    <name type="scientific">Gracilibacillus pellucidus</name>
    <dbReference type="NCBI Taxonomy" id="3095368"/>
    <lineage>
        <taxon>Bacteria</taxon>
        <taxon>Bacillati</taxon>
        <taxon>Bacillota</taxon>
        <taxon>Bacilli</taxon>
        <taxon>Bacillales</taxon>
        <taxon>Bacillaceae</taxon>
        <taxon>Gracilibacillus</taxon>
    </lineage>
</organism>
<dbReference type="Proteomes" id="UP001277972">
    <property type="component" value="Unassembled WGS sequence"/>
</dbReference>
<evidence type="ECO:0000313" key="1">
    <source>
        <dbReference type="EMBL" id="MDX8047106.1"/>
    </source>
</evidence>
<reference evidence="1" key="1">
    <citation type="submission" date="2023-11" db="EMBL/GenBank/DDBJ databases">
        <title>Gracilibacillus pellucida a moderately halophilic bacterium isolated from saline soil in Xinjiang province.</title>
        <authorList>
            <person name="Zhang Z."/>
            <person name="Tan F."/>
            <person name="Wang Y."/>
            <person name="Xia M."/>
        </authorList>
    </citation>
    <scope>NUCLEOTIDE SEQUENCE</scope>
    <source>
        <strain evidence="1">S3-1-1</strain>
    </source>
</reference>
<accession>A0ACC6M7Z8</accession>
<comment type="caution">
    <text evidence="1">The sequence shown here is derived from an EMBL/GenBank/DDBJ whole genome shotgun (WGS) entry which is preliminary data.</text>
</comment>
<evidence type="ECO:0000313" key="2">
    <source>
        <dbReference type="Proteomes" id="UP001277972"/>
    </source>
</evidence>
<sequence>MANAERVDSRLQLTFETGVDPVSGEPIYQSKSFNNVNVDATAEQLLAVTNALVPLQQHSLYTVKRNDTELITAE</sequence>
<proteinExistence type="predicted"/>
<name>A0ACC6M7Z8_9BACI</name>